<feature type="transmembrane region" description="Helical" evidence="1">
    <location>
        <begin position="18"/>
        <end position="40"/>
    </location>
</feature>
<sequence length="194" mass="22418">EVIMFSVAIIIEEVNSELLIRMSALEIILIFNASIGLYVLQFLNVYRRMLEKCLAEIEKYLDDFHELSQASKAQRLYMCLRRNFQVNEEYLQPGVIIVYTVDMCLLLIGYTYFAVLFVDGEVPILKFDAYVLIKSGATVLAFSYLCYEAQQPPHGGSDRSEFYAYDYQIFIKSVIVVLGQIFFCFESENLNNLV</sequence>
<feature type="transmembrane region" description="Helical" evidence="1">
    <location>
        <begin position="167"/>
        <end position="185"/>
    </location>
</feature>
<protein>
    <submittedName>
        <fullName evidence="2">Uncharacterized protein</fullName>
    </submittedName>
</protein>
<feature type="non-terminal residue" evidence="2">
    <location>
        <position position="1"/>
    </location>
</feature>
<gene>
    <name evidence="2" type="ORF">BDFB_010968</name>
</gene>
<keyword evidence="1" id="KW-0472">Membrane</keyword>
<proteinExistence type="predicted"/>
<comment type="caution">
    <text evidence="2">The sequence shown here is derived from an EMBL/GenBank/DDBJ whole genome shotgun (WGS) entry which is preliminary data.</text>
</comment>
<evidence type="ECO:0000313" key="3">
    <source>
        <dbReference type="Proteomes" id="UP000292052"/>
    </source>
</evidence>
<organism evidence="2 3">
    <name type="scientific">Asbolus verrucosus</name>
    <name type="common">Desert ironclad beetle</name>
    <dbReference type="NCBI Taxonomy" id="1661398"/>
    <lineage>
        <taxon>Eukaryota</taxon>
        <taxon>Metazoa</taxon>
        <taxon>Ecdysozoa</taxon>
        <taxon>Arthropoda</taxon>
        <taxon>Hexapoda</taxon>
        <taxon>Insecta</taxon>
        <taxon>Pterygota</taxon>
        <taxon>Neoptera</taxon>
        <taxon>Endopterygota</taxon>
        <taxon>Coleoptera</taxon>
        <taxon>Polyphaga</taxon>
        <taxon>Cucujiformia</taxon>
        <taxon>Tenebrionidae</taxon>
        <taxon>Pimeliinae</taxon>
        <taxon>Asbolus</taxon>
    </lineage>
</organism>
<evidence type="ECO:0000256" key="1">
    <source>
        <dbReference type="SAM" id="Phobius"/>
    </source>
</evidence>
<feature type="transmembrane region" description="Helical" evidence="1">
    <location>
        <begin position="96"/>
        <end position="117"/>
    </location>
</feature>
<keyword evidence="3" id="KW-1185">Reference proteome</keyword>
<evidence type="ECO:0000313" key="2">
    <source>
        <dbReference type="EMBL" id="RZC38916.1"/>
    </source>
</evidence>
<keyword evidence="1" id="KW-0812">Transmembrane</keyword>
<keyword evidence="1" id="KW-1133">Transmembrane helix</keyword>
<dbReference type="AlphaFoldDB" id="A0A482W1J7"/>
<reference evidence="2 3" key="1">
    <citation type="submission" date="2017-03" db="EMBL/GenBank/DDBJ databases">
        <title>Genome of the blue death feigning beetle - Asbolus verrucosus.</title>
        <authorList>
            <person name="Rider S.D."/>
        </authorList>
    </citation>
    <scope>NUCLEOTIDE SEQUENCE [LARGE SCALE GENOMIC DNA]</scope>
    <source>
        <strain evidence="2">Butters</strain>
        <tissue evidence="2">Head and leg muscle</tissue>
    </source>
</reference>
<name>A0A482W1J7_ASBVE</name>
<dbReference type="EMBL" id="QDEB01038885">
    <property type="protein sequence ID" value="RZC38916.1"/>
    <property type="molecule type" value="Genomic_DNA"/>
</dbReference>
<accession>A0A482W1J7</accession>
<dbReference type="Proteomes" id="UP000292052">
    <property type="component" value="Unassembled WGS sequence"/>
</dbReference>
<dbReference type="OrthoDB" id="6759771at2759"/>